<keyword evidence="6" id="KW-0597">Phosphoprotein</keyword>
<dbReference type="InterPro" id="IPR008271">
    <property type="entry name" value="Ser/Thr_kinase_AS"/>
</dbReference>
<evidence type="ECO:0000313" key="15">
    <source>
        <dbReference type="EMBL" id="KAK3610698.1"/>
    </source>
</evidence>
<keyword evidence="9" id="KW-0418">Kinase</keyword>
<protein>
    <recommendedName>
        <fullName evidence="3">IkappaB kinase</fullName>
        <ecNumber evidence="3">2.7.11.10</ecNumber>
    </recommendedName>
</protein>
<dbReference type="AlphaFoldDB" id="A0AAE0TIP1"/>
<dbReference type="GO" id="GO:0008384">
    <property type="term" value="F:IkappaB kinase activity"/>
    <property type="evidence" value="ECO:0007669"/>
    <property type="project" value="UniProtKB-EC"/>
</dbReference>
<dbReference type="InterPro" id="IPR046375">
    <property type="entry name" value="IKBKB_SDD_sf"/>
</dbReference>
<evidence type="ECO:0000256" key="13">
    <source>
        <dbReference type="SAM" id="MobiDB-lite"/>
    </source>
</evidence>
<keyword evidence="10" id="KW-0067">ATP-binding</keyword>
<dbReference type="GO" id="GO:0008385">
    <property type="term" value="C:IkappaB kinase complex"/>
    <property type="evidence" value="ECO:0007669"/>
    <property type="project" value="TreeGrafter"/>
</dbReference>
<keyword evidence="16" id="KW-1185">Reference proteome</keyword>
<keyword evidence="5" id="KW-0723">Serine/threonine-protein kinase</keyword>
<dbReference type="InterPro" id="IPR011009">
    <property type="entry name" value="Kinase-like_dom_sf"/>
</dbReference>
<name>A0AAE0TIP1_9BIVA</name>
<evidence type="ECO:0000256" key="7">
    <source>
        <dbReference type="ARBA" id="ARBA00022679"/>
    </source>
</evidence>
<dbReference type="Gene3D" id="3.10.20.90">
    <property type="entry name" value="Phosphatidylinositol 3-kinase Catalytic Subunit, Chain A, domain 1"/>
    <property type="match status" value="1"/>
</dbReference>
<comment type="caution">
    <text evidence="15">The sequence shown here is derived from an EMBL/GenBank/DDBJ whole genome shotgun (WGS) entry which is preliminary data.</text>
</comment>
<keyword evidence="7" id="KW-0808">Transferase</keyword>
<dbReference type="GO" id="GO:0005524">
    <property type="term" value="F:ATP binding"/>
    <property type="evidence" value="ECO:0007669"/>
    <property type="project" value="UniProtKB-KW"/>
</dbReference>
<dbReference type="GO" id="GO:0033209">
    <property type="term" value="P:tumor necrosis factor-mediated signaling pathway"/>
    <property type="evidence" value="ECO:0007669"/>
    <property type="project" value="TreeGrafter"/>
</dbReference>
<organism evidence="15 16">
    <name type="scientific">Potamilus streckersoni</name>
    <dbReference type="NCBI Taxonomy" id="2493646"/>
    <lineage>
        <taxon>Eukaryota</taxon>
        <taxon>Metazoa</taxon>
        <taxon>Spiralia</taxon>
        <taxon>Lophotrochozoa</taxon>
        <taxon>Mollusca</taxon>
        <taxon>Bivalvia</taxon>
        <taxon>Autobranchia</taxon>
        <taxon>Heteroconchia</taxon>
        <taxon>Palaeoheterodonta</taxon>
        <taxon>Unionida</taxon>
        <taxon>Unionoidea</taxon>
        <taxon>Unionidae</taxon>
        <taxon>Ambleminae</taxon>
        <taxon>Lampsilini</taxon>
        <taxon>Potamilus</taxon>
    </lineage>
</organism>
<dbReference type="InterPro" id="IPR041185">
    <property type="entry name" value="IKBKB_SDD"/>
</dbReference>
<reference evidence="15" key="1">
    <citation type="journal article" date="2021" name="Genome Biol. Evol.">
        <title>A High-Quality Reference Genome for a Parasitic Bivalve with Doubly Uniparental Inheritance (Bivalvia: Unionida).</title>
        <authorList>
            <person name="Smith C.H."/>
        </authorList>
    </citation>
    <scope>NUCLEOTIDE SEQUENCE</scope>
    <source>
        <strain evidence="15">CHS0354</strain>
    </source>
</reference>
<dbReference type="PANTHER" id="PTHR22969">
    <property type="entry name" value="IKB KINASE"/>
    <property type="match status" value="1"/>
</dbReference>
<dbReference type="Gene3D" id="1.10.510.10">
    <property type="entry name" value="Transferase(Phosphotransferase) domain 1"/>
    <property type="match status" value="1"/>
</dbReference>
<dbReference type="GO" id="GO:0005634">
    <property type="term" value="C:nucleus"/>
    <property type="evidence" value="ECO:0007669"/>
    <property type="project" value="UniProtKB-SubCell"/>
</dbReference>
<sequence length="748" mass="86538">MATAQVKKGNWVEERVLGSGGFGAVVLWRNEDTGEQIAIKRCRLQNEMTAKHKYRWQLEVDIMHRLDHENVIKARIVPPELDVGESEMPLLGMEYCSGGDLRKELNKPENCCGLKEFAIRRFVQDIASAVEYLHGKRIIHRDLKPENIVLQILEENKIVYKLIDLGYAKELDQGSVCTSFVGTLQYLAPELFASQKYTATVDYWSFGTVVFECITGYRPFLPNLRPIQWHKEVCKKSPEDICAQYDSEGGEVIFSKTILTPNNLCRSMQTYIENWLRLMLRWDPKQRGGGLKSGTQEGESRPHCFVMLDNILSMKIVYLLHVSNNMLLTYPTIEQHTMLDLQKRITEETKISIEDQDIIMSTGLSPTPNQPASQCWMEPSEDECLVFLFKRGGEDFNQGAQRKFKPLPKNVQNIVREPTVMIPYQEQKRAWAEAVYYCYEQAQDLKRLILSQRAAMLSLLRTDSTFVKAKTQMMHERDKLLAKIDFFEDSHQHDIKLYMEQANNDGIISETLFKKWQKRNEEVQSFKRLDRQVTELDQYSNGLRTKIVELQRSPFARAKQDDTLEDYAKRAREEYQDFRQASKDVKDNRNHKPIVNIVVKCISYRDRKLNDLFAHLGKIGTCKEQLRGLLPQLEQCRVSIQAACTSLVKYQQERQSDIWTFVKVAVKQGQQNPRPERPGNHITDMRTSTHGNSSIVSTVSESSYESVRIMEDSRQTSKMFEEMVHTMIQQQEDFTSLMSSLAIGSQPS</sequence>
<evidence type="ECO:0000256" key="2">
    <source>
        <dbReference type="ARBA" id="ARBA00004496"/>
    </source>
</evidence>
<reference evidence="15" key="3">
    <citation type="submission" date="2023-05" db="EMBL/GenBank/DDBJ databases">
        <authorList>
            <person name="Smith C.H."/>
        </authorList>
    </citation>
    <scope>NUCLEOTIDE SEQUENCE</scope>
    <source>
        <strain evidence="15">CHS0354</strain>
        <tissue evidence="15">Mantle</tissue>
    </source>
</reference>
<accession>A0AAE0TIP1</accession>
<dbReference type="EC" id="2.7.11.10" evidence="3"/>
<dbReference type="SMART" id="SM00220">
    <property type="entry name" value="S_TKc"/>
    <property type="match status" value="1"/>
</dbReference>
<dbReference type="GO" id="GO:0045944">
    <property type="term" value="P:positive regulation of transcription by RNA polymerase II"/>
    <property type="evidence" value="ECO:0007669"/>
    <property type="project" value="TreeGrafter"/>
</dbReference>
<evidence type="ECO:0000256" key="8">
    <source>
        <dbReference type="ARBA" id="ARBA00022741"/>
    </source>
</evidence>
<dbReference type="EMBL" id="JAEAOA010001692">
    <property type="protein sequence ID" value="KAK3610698.1"/>
    <property type="molecule type" value="Genomic_DNA"/>
</dbReference>
<evidence type="ECO:0000259" key="14">
    <source>
        <dbReference type="PROSITE" id="PS50011"/>
    </source>
</evidence>
<evidence type="ECO:0000256" key="11">
    <source>
        <dbReference type="ARBA" id="ARBA00023242"/>
    </source>
</evidence>
<feature type="domain" description="Protein kinase" evidence="14">
    <location>
        <begin position="11"/>
        <end position="306"/>
    </location>
</feature>
<evidence type="ECO:0000256" key="10">
    <source>
        <dbReference type="ARBA" id="ARBA00022840"/>
    </source>
</evidence>
<comment type="subcellular location">
    <subcellularLocation>
        <location evidence="2">Cytoplasm</location>
    </subcellularLocation>
    <subcellularLocation>
        <location evidence="1">Nucleus</location>
    </subcellularLocation>
</comment>
<keyword evidence="4" id="KW-0963">Cytoplasm</keyword>
<evidence type="ECO:0000256" key="5">
    <source>
        <dbReference type="ARBA" id="ARBA00022527"/>
    </source>
</evidence>
<evidence type="ECO:0000256" key="6">
    <source>
        <dbReference type="ARBA" id="ARBA00022553"/>
    </source>
</evidence>
<dbReference type="InterPro" id="IPR051180">
    <property type="entry name" value="IKK"/>
</dbReference>
<evidence type="ECO:0000256" key="9">
    <source>
        <dbReference type="ARBA" id="ARBA00022777"/>
    </source>
</evidence>
<gene>
    <name evidence="15" type="ORF">CHS0354_028088</name>
</gene>
<evidence type="ECO:0000313" key="16">
    <source>
        <dbReference type="Proteomes" id="UP001195483"/>
    </source>
</evidence>
<dbReference type="PROSITE" id="PS00108">
    <property type="entry name" value="PROTEIN_KINASE_ST"/>
    <property type="match status" value="1"/>
</dbReference>
<keyword evidence="11" id="KW-0539">Nucleus</keyword>
<evidence type="ECO:0000256" key="12">
    <source>
        <dbReference type="ARBA" id="ARBA00048789"/>
    </source>
</evidence>
<evidence type="ECO:0000256" key="4">
    <source>
        <dbReference type="ARBA" id="ARBA00022490"/>
    </source>
</evidence>
<dbReference type="CDD" id="cd17046">
    <property type="entry name" value="Ubl_IKKA_like"/>
    <property type="match status" value="1"/>
</dbReference>
<dbReference type="InterPro" id="IPR000719">
    <property type="entry name" value="Prot_kinase_dom"/>
</dbReference>
<evidence type="ECO:0000256" key="1">
    <source>
        <dbReference type="ARBA" id="ARBA00004123"/>
    </source>
</evidence>
<keyword evidence="8" id="KW-0547">Nucleotide-binding</keyword>
<comment type="catalytic activity">
    <reaction evidence="12">
        <text>L-seryl-[I-kappa-B protein] + ATP = O-phospho-L-seryl-[I-kappa-B protein] + ADP + H(+)</text>
        <dbReference type="Rhea" id="RHEA:19073"/>
        <dbReference type="Rhea" id="RHEA-COMP:13698"/>
        <dbReference type="Rhea" id="RHEA-COMP:13699"/>
        <dbReference type="ChEBI" id="CHEBI:15378"/>
        <dbReference type="ChEBI" id="CHEBI:29999"/>
        <dbReference type="ChEBI" id="CHEBI:30616"/>
        <dbReference type="ChEBI" id="CHEBI:83421"/>
        <dbReference type="ChEBI" id="CHEBI:456216"/>
        <dbReference type="EC" id="2.7.11.10"/>
    </reaction>
</comment>
<evidence type="ECO:0000256" key="3">
    <source>
        <dbReference type="ARBA" id="ARBA00012442"/>
    </source>
</evidence>
<feature type="region of interest" description="Disordered" evidence="13">
    <location>
        <begin position="669"/>
        <end position="700"/>
    </location>
</feature>
<dbReference type="Pfam" id="PF18397">
    <property type="entry name" value="IKBKB_SDD"/>
    <property type="match status" value="1"/>
</dbReference>
<dbReference type="SUPFAM" id="SSF56112">
    <property type="entry name" value="Protein kinase-like (PK-like)"/>
    <property type="match status" value="1"/>
</dbReference>
<dbReference type="PANTHER" id="PTHR22969:SF17">
    <property type="entry name" value="INHIBITOR OF NUCLEAR FACTOR KAPPA-B KINASE SUBUNIT BETA"/>
    <property type="match status" value="1"/>
</dbReference>
<dbReference type="FunFam" id="1.10.510.10:FF:000147">
    <property type="entry name" value="Inhibitor of nuclear factor kappa-B kinase subunit beta"/>
    <property type="match status" value="1"/>
</dbReference>
<dbReference type="Pfam" id="PF00069">
    <property type="entry name" value="Pkinase"/>
    <property type="match status" value="1"/>
</dbReference>
<reference evidence="15" key="2">
    <citation type="journal article" date="2021" name="Genome Biol. Evol.">
        <title>Developing a high-quality reference genome for a parasitic bivalve with doubly uniparental inheritance (Bivalvia: Unionida).</title>
        <authorList>
            <person name="Smith C.H."/>
        </authorList>
    </citation>
    <scope>NUCLEOTIDE SEQUENCE</scope>
    <source>
        <strain evidence="15">CHS0354</strain>
        <tissue evidence="15">Mantle</tissue>
    </source>
</reference>
<dbReference type="Gene3D" id="1.20.1270.250">
    <property type="match status" value="1"/>
</dbReference>
<proteinExistence type="predicted"/>
<dbReference type="Proteomes" id="UP001195483">
    <property type="component" value="Unassembled WGS sequence"/>
</dbReference>
<dbReference type="PROSITE" id="PS50011">
    <property type="entry name" value="PROTEIN_KINASE_DOM"/>
    <property type="match status" value="1"/>
</dbReference>